<dbReference type="EMBL" id="JABVEC010000033">
    <property type="protein sequence ID" value="MBC6469888.1"/>
    <property type="molecule type" value="Genomic_DNA"/>
</dbReference>
<accession>A0ABR7LZU1</accession>
<reference evidence="2 3" key="1">
    <citation type="submission" date="2020-06" db="EMBL/GenBank/DDBJ databases">
        <title>Actinomadura xiongansis sp. nov., isolated from soil of Baiyangdian.</title>
        <authorList>
            <person name="Zhang X."/>
        </authorList>
    </citation>
    <scope>NUCLEOTIDE SEQUENCE [LARGE SCALE GENOMIC DNA]</scope>
    <source>
        <strain evidence="2 3">HBUM206468</strain>
    </source>
</reference>
<evidence type="ECO:0000313" key="2">
    <source>
        <dbReference type="EMBL" id="MBC6469888.1"/>
    </source>
</evidence>
<feature type="chain" id="PRO_5046264771" evidence="1">
    <location>
        <begin position="22"/>
        <end position="129"/>
    </location>
</feature>
<dbReference type="Proteomes" id="UP000805614">
    <property type="component" value="Unassembled WGS sequence"/>
</dbReference>
<comment type="caution">
    <text evidence="2">The sequence shown here is derived from an EMBL/GenBank/DDBJ whole genome shotgun (WGS) entry which is preliminary data.</text>
</comment>
<evidence type="ECO:0000313" key="3">
    <source>
        <dbReference type="Proteomes" id="UP000805614"/>
    </source>
</evidence>
<evidence type="ECO:0000256" key="1">
    <source>
        <dbReference type="SAM" id="SignalP"/>
    </source>
</evidence>
<organism evidence="2 3">
    <name type="scientific">Actinomadura alba</name>
    <dbReference type="NCBI Taxonomy" id="406431"/>
    <lineage>
        <taxon>Bacteria</taxon>
        <taxon>Bacillati</taxon>
        <taxon>Actinomycetota</taxon>
        <taxon>Actinomycetes</taxon>
        <taxon>Streptosporangiales</taxon>
        <taxon>Thermomonosporaceae</taxon>
        <taxon>Actinomadura</taxon>
    </lineage>
</organism>
<keyword evidence="1" id="KW-0732">Signal</keyword>
<protein>
    <submittedName>
        <fullName evidence="2">Uncharacterized protein</fullName>
    </submittedName>
</protein>
<name>A0ABR7LZU1_9ACTN</name>
<keyword evidence="3" id="KW-1185">Reference proteome</keyword>
<feature type="signal peptide" evidence="1">
    <location>
        <begin position="1"/>
        <end position="21"/>
    </location>
</feature>
<proteinExistence type="predicted"/>
<sequence length="129" mass="13883">MLTLLLTVPATLALTAAPSSGVVGPNDRTDRTATEGHRHARALAATCSIKTPGHVRKGDKIQAFGTGLRPNEKAQLWIEGHKVKSPHHIDKNGHVRMTYRVSQAPGNHPVWITDGVNRCDVPGGMTVQK</sequence>
<gene>
    <name evidence="2" type="ORF">HKK74_31005</name>
</gene>
<dbReference type="RefSeq" id="WP_187246940.1">
    <property type="nucleotide sequence ID" value="NZ_BAAAOK010000004.1"/>
</dbReference>